<dbReference type="Proteomes" id="UP000004722">
    <property type="component" value="Unassembled WGS sequence"/>
</dbReference>
<dbReference type="InterPro" id="IPR016181">
    <property type="entry name" value="Acyl_CoA_acyltransferase"/>
</dbReference>
<comment type="caution">
    <text evidence="2">The sequence shown here is derived from an EMBL/GenBank/DDBJ whole genome shotgun (WGS) entry which is preliminary data.</text>
</comment>
<evidence type="ECO:0000259" key="1">
    <source>
        <dbReference type="Pfam" id="PF00583"/>
    </source>
</evidence>
<evidence type="ECO:0000313" key="2">
    <source>
        <dbReference type="EMBL" id="EKB65174.1"/>
    </source>
</evidence>
<reference evidence="2 3" key="1">
    <citation type="submission" date="2012-07" db="EMBL/GenBank/DDBJ databases">
        <title>The Genome Sequence of Lactobacillus crispatus FB077-07.</title>
        <authorList>
            <consortium name="The Broad Institute Genome Sequencing Platform"/>
            <person name="Earl A."/>
            <person name="Ward D."/>
            <person name="Feldgarden M."/>
            <person name="Gevers D."/>
            <person name="Saerens B."/>
            <person name="Vaneechoutte M."/>
            <person name="Walker B."/>
            <person name="Young S.K."/>
            <person name="Zeng Q."/>
            <person name="Gargeya S."/>
            <person name="Fitzgerald M."/>
            <person name="Haas B."/>
            <person name="Abouelleil A."/>
            <person name="Alvarado L."/>
            <person name="Arachchi H.M."/>
            <person name="Berlin A.M."/>
            <person name="Chapman S.B."/>
            <person name="Goldberg J."/>
            <person name="Griggs A."/>
            <person name="Gujja S."/>
            <person name="Hansen M."/>
            <person name="Howarth C."/>
            <person name="Imamovic A."/>
            <person name="Larimer J."/>
            <person name="McCowen C."/>
            <person name="Montmayeur A."/>
            <person name="Murphy C."/>
            <person name="Neiman D."/>
            <person name="Pearson M."/>
            <person name="Priest M."/>
            <person name="Roberts A."/>
            <person name="Saif S."/>
            <person name="Shea T."/>
            <person name="Sisk P."/>
            <person name="Sykes S."/>
            <person name="Wortman J."/>
            <person name="Nusbaum C."/>
            <person name="Birren B."/>
        </authorList>
    </citation>
    <scope>NUCLEOTIDE SEQUENCE [LARGE SCALE GENOMIC DNA]</scope>
    <source>
        <strain evidence="2 3">FB077-07</strain>
    </source>
</reference>
<dbReference type="HOGENOM" id="CLU_013985_18_8_9"/>
<sequence>MQAISRETFKATFDAYTATNDMDKFLETNYSDEKLRQELNNADSKFFFLQVGPEIAGYLKVNQASAQSENLGSDHFELERIYLRQKFQHQGLGKVLCKKWI</sequence>
<protein>
    <recommendedName>
        <fullName evidence="1">N-acetyltransferase domain-containing protein</fullName>
    </recommendedName>
</protein>
<accession>K1NAC7</accession>
<dbReference type="AlphaFoldDB" id="K1NAC7"/>
<organism evidence="2 3">
    <name type="scientific">Lactobacillus crispatus FB077-07</name>
    <dbReference type="NCBI Taxonomy" id="883092"/>
    <lineage>
        <taxon>Bacteria</taxon>
        <taxon>Bacillati</taxon>
        <taxon>Bacillota</taxon>
        <taxon>Bacilli</taxon>
        <taxon>Lactobacillales</taxon>
        <taxon>Lactobacillaceae</taxon>
        <taxon>Lactobacillus</taxon>
    </lineage>
</organism>
<dbReference type="RefSeq" id="WP_005729607.1">
    <property type="nucleotide sequence ID" value="NZ_JH932273.1"/>
</dbReference>
<dbReference type="Gene3D" id="3.40.630.30">
    <property type="match status" value="1"/>
</dbReference>
<dbReference type="PATRIC" id="fig|883092.3.peg.1561"/>
<dbReference type="EMBL" id="AGZG01000087">
    <property type="protein sequence ID" value="EKB65174.1"/>
    <property type="molecule type" value="Genomic_DNA"/>
</dbReference>
<dbReference type="Pfam" id="PF00583">
    <property type="entry name" value="Acetyltransf_1"/>
    <property type="match status" value="1"/>
</dbReference>
<name>K1NAC7_9LACO</name>
<dbReference type="CDD" id="cd04301">
    <property type="entry name" value="NAT_SF"/>
    <property type="match status" value="1"/>
</dbReference>
<evidence type="ECO:0000313" key="3">
    <source>
        <dbReference type="Proteomes" id="UP000004722"/>
    </source>
</evidence>
<proteinExistence type="predicted"/>
<dbReference type="GO" id="GO:0016747">
    <property type="term" value="F:acyltransferase activity, transferring groups other than amino-acyl groups"/>
    <property type="evidence" value="ECO:0007669"/>
    <property type="project" value="InterPro"/>
</dbReference>
<dbReference type="InterPro" id="IPR000182">
    <property type="entry name" value="GNAT_dom"/>
</dbReference>
<dbReference type="SUPFAM" id="SSF55729">
    <property type="entry name" value="Acyl-CoA N-acyltransferases (Nat)"/>
    <property type="match status" value="1"/>
</dbReference>
<gene>
    <name evidence="2" type="ORF">HMPREF9249_01566</name>
</gene>
<feature type="domain" description="N-acetyltransferase" evidence="1">
    <location>
        <begin position="26"/>
        <end position="99"/>
    </location>
</feature>